<gene>
    <name evidence="2" type="ORF">ETSY1_06680</name>
</gene>
<evidence type="ECO:0000313" key="3">
    <source>
        <dbReference type="Proteomes" id="UP000019141"/>
    </source>
</evidence>
<dbReference type="Proteomes" id="UP000019141">
    <property type="component" value="Unassembled WGS sequence"/>
</dbReference>
<protein>
    <submittedName>
        <fullName evidence="2">Uncharacterized protein</fullName>
    </submittedName>
</protein>
<feature type="transmembrane region" description="Helical" evidence="1">
    <location>
        <begin position="186"/>
        <end position="211"/>
    </location>
</feature>
<sequence length="333" mass="37783">MKRIILILVLTLWIGAGFPVGSYGEIQPEPQPEPQLAESKRFPIVTRLEMERAYGFFIGDEIPLTLEIETEQGVVLDLVNLPREGEQHGVFEVRHFLLTSTDQPKARQLYRVNYRLQYFGAAPLTLQFKPLEILYASDQHRDAVTQRYIYKSLFTQPVTIDISRIGPYRPTPALAPKGPLNDARPWRIWIAAVLGSLLVVAAIGGGGREWWLYYQYQRGRMEGLHSAAAQTLERLRREEELRAPSRQPDATAVSALGGIVRDYLNHAWSVSAHTLTPSELAARLEGSTPQVQDVLALLQHCDTLKYQPSTEDHHEEHVLWDEAVTLFEQIDGR</sequence>
<dbReference type="HOGENOM" id="CLU_810593_0_0_7"/>
<accession>W4LUH8</accession>
<keyword evidence="1" id="KW-0812">Transmembrane</keyword>
<comment type="caution">
    <text evidence="2">The sequence shown here is derived from an EMBL/GenBank/DDBJ whole genome shotgun (WGS) entry which is preliminary data.</text>
</comment>
<reference evidence="2 3" key="1">
    <citation type="journal article" date="2014" name="Nature">
        <title>An environmental bacterial taxon with a large and distinct metabolic repertoire.</title>
        <authorList>
            <person name="Wilson M.C."/>
            <person name="Mori T."/>
            <person name="Ruckert C."/>
            <person name="Uria A.R."/>
            <person name="Helf M.J."/>
            <person name="Takada K."/>
            <person name="Gernert C."/>
            <person name="Steffens U.A."/>
            <person name="Heycke N."/>
            <person name="Schmitt S."/>
            <person name="Rinke C."/>
            <person name="Helfrich E.J."/>
            <person name="Brachmann A.O."/>
            <person name="Gurgui C."/>
            <person name="Wakimoto T."/>
            <person name="Kracht M."/>
            <person name="Crusemann M."/>
            <person name="Hentschel U."/>
            <person name="Abe I."/>
            <person name="Matsunaga S."/>
            <person name="Kalinowski J."/>
            <person name="Takeyama H."/>
            <person name="Piel J."/>
        </authorList>
    </citation>
    <scope>NUCLEOTIDE SEQUENCE [LARGE SCALE GENOMIC DNA]</scope>
    <source>
        <strain evidence="3">TSY1</strain>
    </source>
</reference>
<evidence type="ECO:0000256" key="1">
    <source>
        <dbReference type="SAM" id="Phobius"/>
    </source>
</evidence>
<organism evidence="2 3">
    <name type="scientific">Entotheonella factor</name>
    <dbReference type="NCBI Taxonomy" id="1429438"/>
    <lineage>
        <taxon>Bacteria</taxon>
        <taxon>Pseudomonadati</taxon>
        <taxon>Nitrospinota/Tectimicrobiota group</taxon>
        <taxon>Candidatus Tectimicrobiota</taxon>
        <taxon>Candidatus Entotheonellia</taxon>
        <taxon>Candidatus Entotheonellales</taxon>
        <taxon>Candidatus Entotheonellaceae</taxon>
        <taxon>Candidatus Entotheonella</taxon>
    </lineage>
</organism>
<keyword evidence="3" id="KW-1185">Reference proteome</keyword>
<proteinExistence type="predicted"/>
<name>W4LUH8_ENTF1</name>
<evidence type="ECO:0000313" key="2">
    <source>
        <dbReference type="EMBL" id="ETX01643.1"/>
    </source>
</evidence>
<dbReference type="EMBL" id="AZHW01000211">
    <property type="protein sequence ID" value="ETX01643.1"/>
    <property type="molecule type" value="Genomic_DNA"/>
</dbReference>
<dbReference type="AlphaFoldDB" id="W4LUH8"/>
<keyword evidence="1" id="KW-1133">Transmembrane helix</keyword>
<keyword evidence="1" id="KW-0472">Membrane</keyword>